<gene>
    <name evidence="7" type="primary">Trem1</name>
    <name evidence="7" type="ORF">LOPRUF_R15026</name>
</gene>
<organism evidence="7 8">
    <name type="scientific">Lophotis ruficrista</name>
    <dbReference type="NCBI Taxonomy" id="172689"/>
    <lineage>
        <taxon>Eukaryota</taxon>
        <taxon>Metazoa</taxon>
        <taxon>Chordata</taxon>
        <taxon>Craniata</taxon>
        <taxon>Vertebrata</taxon>
        <taxon>Euteleostomi</taxon>
        <taxon>Archelosauria</taxon>
        <taxon>Archosauria</taxon>
        <taxon>Dinosauria</taxon>
        <taxon>Saurischia</taxon>
        <taxon>Theropoda</taxon>
        <taxon>Coelurosauria</taxon>
        <taxon>Aves</taxon>
        <taxon>Neognathae</taxon>
        <taxon>Neoaves</taxon>
        <taxon>Otidimorphae</taxon>
        <taxon>Otidiformes</taxon>
        <taxon>Otididae</taxon>
        <taxon>Lophotis</taxon>
    </lineage>
</organism>
<keyword evidence="4" id="KW-1133">Transmembrane helix</keyword>
<dbReference type="AlphaFoldDB" id="A0A7K8JVX5"/>
<dbReference type="SUPFAM" id="SSF48726">
    <property type="entry name" value="Immunoglobulin"/>
    <property type="match status" value="2"/>
</dbReference>
<dbReference type="Gene3D" id="2.60.40.10">
    <property type="entry name" value="Immunoglobulins"/>
    <property type="match status" value="2"/>
</dbReference>
<evidence type="ECO:0000256" key="1">
    <source>
        <dbReference type="ARBA" id="ARBA00022729"/>
    </source>
</evidence>
<evidence type="ECO:0000259" key="6">
    <source>
        <dbReference type="PROSITE" id="PS50835"/>
    </source>
</evidence>
<dbReference type="Proteomes" id="UP000533896">
    <property type="component" value="Unassembled WGS sequence"/>
</dbReference>
<dbReference type="PROSITE" id="PS50835">
    <property type="entry name" value="IG_LIKE"/>
    <property type="match status" value="1"/>
</dbReference>
<dbReference type="InterPro" id="IPR003599">
    <property type="entry name" value="Ig_sub"/>
</dbReference>
<feature type="non-terminal residue" evidence="7">
    <location>
        <position position="1"/>
    </location>
</feature>
<keyword evidence="4" id="KW-0812">Transmembrane</keyword>
<reference evidence="7 8" key="1">
    <citation type="submission" date="2019-09" db="EMBL/GenBank/DDBJ databases">
        <title>Bird 10,000 Genomes (B10K) Project - Family phase.</title>
        <authorList>
            <person name="Zhang G."/>
        </authorList>
    </citation>
    <scope>NUCLEOTIDE SEQUENCE [LARGE SCALE GENOMIC DNA]</scope>
    <source>
        <strain evidence="7">B10K-CU-031-23</strain>
    </source>
</reference>
<name>A0A7K8JVX5_9AVES</name>
<dbReference type="InterPro" id="IPR007110">
    <property type="entry name" value="Ig-like_dom"/>
</dbReference>
<dbReference type="GO" id="GO:0009986">
    <property type="term" value="C:cell surface"/>
    <property type="evidence" value="ECO:0007669"/>
    <property type="project" value="TreeGrafter"/>
</dbReference>
<evidence type="ECO:0000256" key="4">
    <source>
        <dbReference type="SAM" id="Phobius"/>
    </source>
</evidence>
<evidence type="ECO:0000256" key="2">
    <source>
        <dbReference type="ARBA" id="ARBA00023157"/>
    </source>
</evidence>
<evidence type="ECO:0000256" key="5">
    <source>
        <dbReference type="SAM" id="SignalP"/>
    </source>
</evidence>
<proteinExistence type="predicted"/>
<dbReference type="SMART" id="SM00409">
    <property type="entry name" value="IG"/>
    <property type="match status" value="2"/>
</dbReference>
<keyword evidence="3" id="KW-0393">Immunoglobulin domain</keyword>
<feature type="domain" description="Ig-like" evidence="6">
    <location>
        <begin position="14"/>
        <end position="123"/>
    </location>
</feature>
<dbReference type="PANTHER" id="PTHR16423:SF6">
    <property type="entry name" value="TRIGGERING RECEPTOR EXPRESSED ON MYELOID CELLS 2-RELATED"/>
    <property type="match status" value="1"/>
</dbReference>
<sequence length="382" mass="43381">MELRALLLLPLCFPGLRAQTPDAEEERLEGSSLFIRCPYTAYTQYQKAWSRLREGQWKLLLQINPTQNSHTTQASKGKVTIVDNPTDRTVSINMTNLQTEDSGTYSCGLRYYYNGYYPLKTIALNVFKELHKMELDSLSVQCPYGKLGYSTGTKAWCQREGRTGCKVLASTDYYYPSTRSDSKALGDRAFIQDDTQKRSVTITMEKLQAQDTGTYWCAHDPYPRPTRIMEVRLSVSKSEYLLAATRAWWQISASSPSCPAPPHQGAHSSVNNFILLSGVLSILFILALTSLITLGIRHRKQLKRRGNRQAEDTYDKPDDIAQLDSTERMESPEDDSKDIKYVTLNFNSQLSPEDPLYCNVEPRQAPRKPKDENVDYAIIALK</sequence>
<accession>A0A7K8JVX5</accession>
<dbReference type="OrthoDB" id="8959642at2759"/>
<protein>
    <submittedName>
        <fullName evidence="7">TREM1 protein</fullName>
    </submittedName>
</protein>
<keyword evidence="1 5" id="KW-0732">Signal</keyword>
<dbReference type="EMBL" id="VWYV01000268">
    <property type="protein sequence ID" value="NXE08323.1"/>
    <property type="molecule type" value="Genomic_DNA"/>
</dbReference>
<dbReference type="Pfam" id="PF07686">
    <property type="entry name" value="V-set"/>
    <property type="match status" value="2"/>
</dbReference>
<feature type="transmembrane region" description="Helical" evidence="4">
    <location>
        <begin position="273"/>
        <end position="296"/>
    </location>
</feature>
<dbReference type="InterPro" id="IPR013106">
    <property type="entry name" value="Ig_V-set"/>
</dbReference>
<evidence type="ECO:0000256" key="3">
    <source>
        <dbReference type="ARBA" id="ARBA00023319"/>
    </source>
</evidence>
<dbReference type="SMART" id="SM00406">
    <property type="entry name" value="IGv"/>
    <property type="match status" value="2"/>
</dbReference>
<evidence type="ECO:0000313" key="7">
    <source>
        <dbReference type="EMBL" id="NXE08323.1"/>
    </source>
</evidence>
<dbReference type="GO" id="GO:0038023">
    <property type="term" value="F:signaling receptor activity"/>
    <property type="evidence" value="ECO:0007669"/>
    <property type="project" value="TreeGrafter"/>
</dbReference>
<feature type="signal peptide" evidence="5">
    <location>
        <begin position="1"/>
        <end position="18"/>
    </location>
</feature>
<dbReference type="InterPro" id="IPR036179">
    <property type="entry name" value="Ig-like_dom_sf"/>
</dbReference>
<keyword evidence="4" id="KW-0472">Membrane</keyword>
<feature type="non-terminal residue" evidence="7">
    <location>
        <position position="382"/>
    </location>
</feature>
<dbReference type="InterPro" id="IPR013783">
    <property type="entry name" value="Ig-like_fold"/>
</dbReference>
<feature type="chain" id="PRO_5029452788" evidence="5">
    <location>
        <begin position="19"/>
        <end position="382"/>
    </location>
</feature>
<keyword evidence="8" id="KW-1185">Reference proteome</keyword>
<keyword evidence="2" id="KW-1015">Disulfide bond</keyword>
<dbReference type="PANTHER" id="PTHR16423">
    <property type="entry name" value="TREM-LIKE TRANSCRIPT PROTEIN"/>
    <property type="match status" value="1"/>
</dbReference>
<dbReference type="InterPro" id="IPR052314">
    <property type="entry name" value="Immune_rcpt_domain"/>
</dbReference>
<evidence type="ECO:0000313" key="8">
    <source>
        <dbReference type="Proteomes" id="UP000533896"/>
    </source>
</evidence>
<comment type="caution">
    <text evidence="7">The sequence shown here is derived from an EMBL/GenBank/DDBJ whole genome shotgun (WGS) entry which is preliminary data.</text>
</comment>